<organism evidence="3 4">
    <name type="scientific">Kriegella aquimaris</name>
    <dbReference type="NCBI Taxonomy" id="192904"/>
    <lineage>
        <taxon>Bacteria</taxon>
        <taxon>Pseudomonadati</taxon>
        <taxon>Bacteroidota</taxon>
        <taxon>Flavobacteriia</taxon>
        <taxon>Flavobacteriales</taxon>
        <taxon>Flavobacteriaceae</taxon>
        <taxon>Kriegella</taxon>
    </lineage>
</organism>
<dbReference type="EMBL" id="FNGV01000013">
    <property type="protein sequence ID" value="SDM70789.1"/>
    <property type="molecule type" value="Genomic_DNA"/>
</dbReference>
<dbReference type="GO" id="GO:0030246">
    <property type="term" value="F:carbohydrate binding"/>
    <property type="evidence" value="ECO:0007669"/>
    <property type="project" value="InterPro"/>
</dbReference>
<dbReference type="AlphaFoldDB" id="A0A1G9VF89"/>
<dbReference type="Pfam" id="PF12866">
    <property type="entry name" value="DUF3823"/>
    <property type="match status" value="1"/>
</dbReference>
<dbReference type="SUPFAM" id="SSF49452">
    <property type="entry name" value="Starch-binding domain-like"/>
    <property type="match status" value="1"/>
</dbReference>
<evidence type="ECO:0000313" key="4">
    <source>
        <dbReference type="Proteomes" id="UP000199440"/>
    </source>
</evidence>
<dbReference type="InterPro" id="IPR024278">
    <property type="entry name" value="DUF3823_N"/>
</dbReference>
<evidence type="ECO:0000313" key="3">
    <source>
        <dbReference type="EMBL" id="SDM70789.1"/>
    </source>
</evidence>
<name>A0A1G9VF89_9FLAO</name>
<dbReference type="OrthoDB" id="642123at2"/>
<protein>
    <recommendedName>
        <fullName evidence="2">DUF3823 domain-containing protein</fullName>
    </recommendedName>
</protein>
<feature type="signal peptide" evidence="1">
    <location>
        <begin position="1"/>
        <end position="30"/>
    </location>
</feature>
<accession>A0A1G9VF89</accession>
<feature type="domain" description="DUF3823" evidence="2">
    <location>
        <begin position="44"/>
        <end position="128"/>
    </location>
</feature>
<feature type="chain" id="PRO_5011673054" description="DUF3823 domain-containing protein" evidence="1">
    <location>
        <begin position="31"/>
        <end position="241"/>
    </location>
</feature>
<evidence type="ECO:0000259" key="2">
    <source>
        <dbReference type="Pfam" id="PF12866"/>
    </source>
</evidence>
<proteinExistence type="predicted"/>
<dbReference type="InterPro" id="IPR013784">
    <property type="entry name" value="Carb-bd-like_fold"/>
</dbReference>
<keyword evidence="1" id="KW-0732">Signal</keyword>
<evidence type="ECO:0000256" key="1">
    <source>
        <dbReference type="SAM" id="SignalP"/>
    </source>
</evidence>
<reference evidence="3 4" key="1">
    <citation type="submission" date="2016-10" db="EMBL/GenBank/DDBJ databases">
        <authorList>
            <person name="de Groot N.N."/>
        </authorList>
    </citation>
    <scope>NUCLEOTIDE SEQUENCE [LARGE SCALE GENOMIC DNA]</scope>
    <source>
        <strain evidence="3 4">DSM 19886</strain>
    </source>
</reference>
<gene>
    <name evidence="3" type="ORF">SAMN04488514_11361</name>
</gene>
<dbReference type="PROSITE" id="PS51257">
    <property type="entry name" value="PROKAR_LIPOPROTEIN"/>
    <property type="match status" value="1"/>
</dbReference>
<dbReference type="STRING" id="192904.SAMN04488514_11361"/>
<dbReference type="Proteomes" id="UP000199440">
    <property type="component" value="Unassembled WGS sequence"/>
</dbReference>
<dbReference type="Gene3D" id="2.60.40.1120">
    <property type="entry name" value="Carboxypeptidase-like, regulatory domain"/>
    <property type="match status" value="1"/>
</dbReference>
<sequence>MKLIIPKINTMTIKKIPLLALMAICVTVFSSCSEEVTDFGFDGQISGTVLDQNGNPVAGDASNSELTVFLLGEEDRVPLELRVNNDGTFTNNQLYPQSYTLTITGPINAPAPQNVDLTGSAVKNDITVTPFLVVEQPSATISGSVISVSYVVSPSAGHAVDEIKVLVSSVKKVGVDTGNGPRWQTREANPVDNSGTATITLDAELLAAAAVGGNGALTVRVAAKSDQTTAWNLSLPIIVDL</sequence>
<keyword evidence="4" id="KW-1185">Reference proteome</keyword>